<evidence type="ECO:0000256" key="2">
    <source>
        <dbReference type="ARBA" id="ARBA00022723"/>
    </source>
</evidence>
<gene>
    <name evidence="8" type="ORF">TIFTF001_007306</name>
</gene>
<dbReference type="CDD" id="cd00371">
    <property type="entry name" value="HMA"/>
    <property type="match status" value="1"/>
</dbReference>
<feature type="region of interest" description="Disordered" evidence="6">
    <location>
        <begin position="78"/>
        <end position="200"/>
    </location>
</feature>
<dbReference type="GO" id="GO:0046872">
    <property type="term" value="F:metal ion binding"/>
    <property type="evidence" value="ECO:0007669"/>
    <property type="project" value="UniProtKB-KW"/>
</dbReference>
<keyword evidence="2" id="KW-0479">Metal-binding</keyword>
<dbReference type="SUPFAM" id="SSF55008">
    <property type="entry name" value="HMA, heavy metal-associated domain"/>
    <property type="match status" value="1"/>
</dbReference>
<proteinExistence type="inferred from homology"/>
<dbReference type="Proteomes" id="UP001187192">
    <property type="component" value="Unassembled WGS sequence"/>
</dbReference>
<comment type="caution">
    <text evidence="8">The sequence shown here is derived from an EMBL/GenBank/DDBJ whole genome shotgun (WGS) entry which is preliminary data.</text>
</comment>
<organism evidence="8 9">
    <name type="scientific">Ficus carica</name>
    <name type="common">Common fig</name>
    <dbReference type="NCBI Taxonomy" id="3494"/>
    <lineage>
        <taxon>Eukaryota</taxon>
        <taxon>Viridiplantae</taxon>
        <taxon>Streptophyta</taxon>
        <taxon>Embryophyta</taxon>
        <taxon>Tracheophyta</taxon>
        <taxon>Spermatophyta</taxon>
        <taxon>Magnoliopsida</taxon>
        <taxon>eudicotyledons</taxon>
        <taxon>Gunneridae</taxon>
        <taxon>Pentapetalae</taxon>
        <taxon>rosids</taxon>
        <taxon>fabids</taxon>
        <taxon>Rosales</taxon>
        <taxon>Moraceae</taxon>
        <taxon>Ficeae</taxon>
        <taxon>Ficus</taxon>
    </lineage>
</organism>
<protein>
    <recommendedName>
        <fullName evidence="7">HMA domain-containing protein</fullName>
    </recommendedName>
</protein>
<comment type="similarity">
    <text evidence="5">Belongs to the HIPP family.</text>
</comment>
<evidence type="ECO:0000313" key="9">
    <source>
        <dbReference type="Proteomes" id="UP001187192"/>
    </source>
</evidence>
<name>A0AA88CWZ5_FICCA</name>
<feature type="compositionally biased region" description="Basic residues" evidence="6">
    <location>
        <begin position="164"/>
        <end position="175"/>
    </location>
</feature>
<keyword evidence="9" id="KW-1185">Reference proteome</keyword>
<dbReference type="InterPro" id="IPR006121">
    <property type="entry name" value="HMA_dom"/>
</dbReference>
<dbReference type="Pfam" id="PF00403">
    <property type="entry name" value="HMA"/>
    <property type="match status" value="1"/>
</dbReference>
<evidence type="ECO:0000259" key="7">
    <source>
        <dbReference type="PROSITE" id="PS50846"/>
    </source>
</evidence>
<dbReference type="PROSITE" id="PS50846">
    <property type="entry name" value="HMA_2"/>
    <property type="match status" value="1"/>
</dbReference>
<dbReference type="AlphaFoldDB" id="A0AA88CWZ5"/>
<dbReference type="EMBL" id="BTGU01000007">
    <property type="protein sequence ID" value="GMN38048.1"/>
    <property type="molecule type" value="Genomic_DNA"/>
</dbReference>
<feature type="compositionally biased region" description="Acidic residues" evidence="6">
    <location>
        <begin position="131"/>
        <end position="152"/>
    </location>
</feature>
<accession>A0AA88CWZ5</accession>
<dbReference type="FunFam" id="3.30.70.100:FF:000008">
    <property type="entry name" value="Copper transport protein ATOX1"/>
    <property type="match status" value="1"/>
</dbReference>
<reference evidence="8" key="1">
    <citation type="submission" date="2023-07" db="EMBL/GenBank/DDBJ databases">
        <title>draft genome sequence of fig (Ficus carica).</title>
        <authorList>
            <person name="Takahashi T."/>
            <person name="Nishimura K."/>
        </authorList>
    </citation>
    <scope>NUCLEOTIDE SEQUENCE</scope>
</reference>
<feature type="compositionally biased region" description="Gly residues" evidence="6">
    <location>
        <begin position="153"/>
        <end position="163"/>
    </location>
</feature>
<evidence type="ECO:0000256" key="6">
    <source>
        <dbReference type="SAM" id="MobiDB-lite"/>
    </source>
</evidence>
<feature type="domain" description="HMA" evidence="7">
    <location>
        <begin position="15"/>
        <end position="78"/>
    </location>
</feature>
<feature type="compositionally biased region" description="Basic and acidic residues" evidence="6">
    <location>
        <begin position="96"/>
        <end position="130"/>
    </location>
</feature>
<evidence type="ECO:0000256" key="5">
    <source>
        <dbReference type="ARBA" id="ARBA00024045"/>
    </source>
</evidence>
<dbReference type="Gene3D" id="3.30.70.100">
    <property type="match status" value="1"/>
</dbReference>
<keyword evidence="1" id="KW-0488">Methylation</keyword>
<keyword evidence="4" id="KW-0636">Prenylation</keyword>
<dbReference type="PANTHER" id="PTHR45868">
    <property type="entry name" value="HEAVY METAL-ASSOCIATED ISOPRENYLATED PLANT PROTEIN 33-RELATED"/>
    <property type="match status" value="1"/>
</dbReference>
<dbReference type="InterPro" id="IPR036163">
    <property type="entry name" value="HMA_dom_sf"/>
</dbReference>
<evidence type="ECO:0000256" key="3">
    <source>
        <dbReference type="ARBA" id="ARBA00023288"/>
    </source>
</evidence>
<evidence type="ECO:0000256" key="1">
    <source>
        <dbReference type="ARBA" id="ARBA00022481"/>
    </source>
</evidence>
<evidence type="ECO:0000256" key="4">
    <source>
        <dbReference type="ARBA" id="ARBA00023289"/>
    </source>
</evidence>
<evidence type="ECO:0000313" key="8">
    <source>
        <dbReference type="EMBL" id="GMN38048.1"/>
    </source>
</evidence>
<keyword evidence="3" id="KW-0449">Lipoprotein</keyword>
<sequence length="297" mass="31186">MANKPAEEAPAPLKYQTWVLKVSIHCEGCKKKVKKVLQNIEGVYTTVIDSQQHKVTVTGNVDSETLLKKLLRSGKHAELWPAEKKTSGKSKNGQKQKADGDKDVVDQDGAAHEGEKAENAAENDGGKDADGGGEEGGDDTDDKEDGENDDAGGENGGGGGSTGGKKKKKKKKKKGGQNGNSPNAGGGGGENPGDAPATGAASALQAGVPALGPTMNIGPPIQHIYPYHPPPTYYQPAPVYGLSYNTTYPSPSASYFAPTMHGNMYSYPEMYPPSGHVHRIHSYSYEDDDGQGGCSIM</sequence>
<dbReference type="PANTHER" id="PTHR45868:SF80">
    <property type="entry name" value="F15K9.8-RELATED"/>
    <property type="match status" value="1"/>
</dbReference>